<keyword evidence="8" id="KW-1185">Reference proteome</keyword>
<name>A0AAE8SMQ9_9HYPO</name>
<keyword evidence="5" id="KW-0560">Oxidoreductase</keyword>
<protein>
    <submittedName>
        <fullName evidence="7">Related to ADH2 - alcohol dehydrogenase II</fullName>
    </submittedName>
</protein>
<dbReference type="SMART" id="SM00829">
    <property type="entry name" value="PKS_ER"/>
    <property type="match status" value="1"/>
</dbReference>
<dbReference type="GO" id="GO:0004022">
    <property type="term" value="F:alcohol dehydrogenase (NAD+) activity"/>
    <property type="evidence" value="ECO:0007669"/>
    <property type="project" value="TreeGrafter"/>
</dbReference>
<dbReference type="InterPro" id="IPR011032">
    <property type="entry name" value="GroES-like_sf"/>
</dbReference>
<keyword evidence="4" id="KW-0862">Zinc</keyword>
<dbReference type="InterPro" id="IPR020843">
    <property type="entry name" value="ER"/>
</dbReference>
<dbReference type="Pfam" id="PF00107">
    <property type="entry name" value="ADH_zinc_N"/>
    <property type="match status" value="1"/>
</dbReference>
<feature type="domain" description="Enoyl reductase (ER)" evidence="6">
    <location>
        <begin position="16"/>
        <end position="349"/>
    </location>
</feature>
<evidence type="ECO:0000259" key="6">
    <source>
        <dbReference type="SMART" id="SM00829"/>
    </source>
</evidence>
<dbReference type="InterPro" id="IPR013154">
    <property type="entry name" value="ADH-like_N"/>
</dbReference>
<evidence type="ECO:0000313" key="7">
    <source>
        <dbReference type="EMBL" id="SPJ85497.1"/>
    </source>
</evidence>
<accession>A0AAE8SMQ9</accession>
<dbReference type="InterPro" id="IPR013149">
    <property type="entry name" value="ADH-like_C"/>
</dbReference>
<dbReference type="PANTHER" id="PTHR42940">
    <property type="entry name" value="ALCOHOL DEHYDROGENASE 1-RELATED"/>
    <property type="match status" value="1"/>
</dbReference>
<evidence type="ECO:0000256" key="3">
    <source>
        <dbReference type="ARBA" id="ARBA00022723"/>
    </source>
</evidence>
<comment type="cofactor">
    <cofactor evidence="1">
        <name>Zn(2+)</name>
        <dbReference type="ChEBI" id="CHEBI:29105"/>
    </cofactor>
</comment>
<dbReference type="GO" id="GO:0005737">
    <property type="term" value="C:cytoplasm"/>
    <property type="evidence" value="ECO:0007669"/>
    <property type="project" value="TreeGrafter"/>
</dbReference>
<evidence type="ECO:0000256" key="1">
    <source>
        <dbReference type="ARBA" id="ARBA00001947"/>
    </source>
</evidence>
<dbReference type="Gene3D" id="3.90.180.10">
    <property type="entry name" value="Medium-chain alcohol dehydrogenases, catalytic domain"/>
    <property type="match status" value="1"/>
</dbReference>
<organism evidence="7 8">
    <name type="scientific">Fusarium torulosum</name>
    <dbReference type="NCBI Taxonomy" id="33205"/>
    <lineage>
        <taxon>Eukaryota</taxon>
        <taxon>Fungi</taxon>
        <taxon>Dikarya</taxon>
        <taxon>Ascomycota</taxon>
        <taxon>Pezizomycotina</taxon>
        <taxon>Sordariomycetes</taxon>
        <taxon>Hypocreomycetidae</taxon>
        <taxon>Hypocreales</taxon>
        <taxon>Nectriaceae</taxon>
        <taxon>Fusarium</taxon>
    </lineage>
</organism>
<dbReference type="InterPro" id="IPR036291">
    <property type="entry name" value="NAD(P)-bd_dom_sf"/>
</dbReference>
<gene>
    <name evidence="7" type="ORF">FTOL_11278</name>
</gene>
<dbReference type="Pfam" id="PF08240">
    <property type="entry name" value="ADH_N"/>
    <property type="match status" value="1"/>
</dbReference>
<comment type="caution">
    <text evidence="7">The sequence shown here is derived from an EMBL/GenBank/DDBJ whole genome shotgun (WGS) entry which is preliminary data.</text>
</comment>
<evidence type="ECO:0000256" key="5">
    <source>
        <dbReference type="ARBA" id="ARBA00023002"/>
    </source>
</evidence>
<dbReference type="PANTHER" id="PTHR42940:SF8">
    <property type="entry name" value="VACUOLAR PROTEIN SORTING-ASSOCIATED PROTEIN 11"/>
    <property type="match status" value="1"/>
</dbReference>
<dbReference type="CDD" id="cd08297">
    <property type="entry name" value="CAD3"/>
    <property type="match status" value="1"/>
</dbReference>
<dbReference type="Gene3D" id="3.40.50.720">
    <property type="entry name" value="NAD(P)-binding Rossmann-like Domain"/>
    <property type="match status" value="1"/>
</dbReference>
<dbReference type="GO" id="GO:0046872">
    <property type="term" value="F:metal ion binding"/>
    <property type="evidence" value="ECO:0007669"/>
    <property type="project" value="UniProtKB-KW"/>
</dbReference>
<keyword evidence="3" id="KW-0479">Metal-binding</keyword>
<evidence type="ECO:0000256" key="2">
    <source>
        <dbReference type="ARBA" id="ARBA00008072"/>
    </source>
</evidence>
<dbReference type="EMBL" id="ONZP01000478">
    <property type="protein sequence ID" value="SPJ85497.1"/>
    <property type="molecule type" value="Genomic_DNA"/>
</dbReference>
<dbReference type="SUPFAM" id="SSF51735">
    <property type="entry name" value="NAD(P)-binding Rossmann-fold domains"/>
    <property type="match status" value="1"/>
</dbReference>
<proteinExistence type="inferred from homology"/>
<reference evidence="7" key="1">
    <citation type="submission" date="2018-03" db="EMBL/GenBank/DDBJ databases">
        <authorList>
            <person name="Guldener U."/>
        </authorList>
    </citation>
    <scope>NUCLEOTIDE SEQUENCE</scope>
</reference>
<dbReference type="SUPFAM" id="SSF50129">
    <property type="entry name" value="GroES-like"/>
    <property type="match status" value="1"/>
</dbReference>
<sequence>MATYQIPQSMKAIQIREFKAPYSVSEVNVPKPRPHQLLVKIKAGGFCHTDCMAIENAFNTKLPFIGSHEPAGIVVEVGSNAKGFAKGDRVGCINFESCCGNCPDCKAGRPIYCDDPLMKGLTTDGAWAEYMVADARFTVKLPDSLGFSTAACLMCAGISIYGAIKRAEVPVGGSIGIVGIGGLGHIGTQIAKAMGYQVAAIDVKQDALDLVSAYDLKPDVTILATEPADASVETITREIKGDYPGLDATILATDAPPAFDLAAKLTRKHGTMVLLGQPEKGITLSYRNVIFRDIKLVGSLVAERDGAEELVSLVAKHKIQVKIKEWKPEDAEEMRQEYLAGKSSGKNVIVF</sequence>
<dbReference type="Proteomes" id="UP001187734">
    <property type="component" value="Unassembled WGS sequence"/>
</dbReference>
<comment type="similarity">
    <text evidence="2">Belongs to the zinc-containing alcohol dehydrogenase family.</text>
</comment>
<evidence type="ECO:0000313" key="8">
    <source>
        <dbReference type="Proteomes" id="UP001187734"/>
    </source>
</evidence>
<evidence type="ECO:0000256" key="4">
    <source>
        <dbReference type="ARBA" id="ARBA00022833"/>
    </source>
</evidence>
<dbReference type="AlphaFoldDB" id="A0AAE8SMQ9"/>